<comment type="function">
    <text evidence="7">With CysN forms the ATP sulfurylase (ATPS) that catalyzes the adenylation of sulfate producing adenosine 5'-phosphosulfate (APS) and diphosphate, the first enzymatic step in sulfur assimilation pathway. APS synthesis involves the formation of a high-energy phosphoric-sulfuric acid anhydride bond driven by GTP hydrolysis by CysN coupled to ATP hydrolysis by CysD.</text>
</comment>
<gene>
    <name evidence="7 10" type="primary">cysD</name>
    <name evidence="10" type="ORF">F6X38_06160</name>
</gene>
<reference evidence="10 11" key="1">
    <citation type="submission" date="2019-09" db="EMBL/GenBank/DDBJ databases">
        <title>YIM 132180 draft genome.</title>
        <authorList>
            <person name="Zhang K."/>
        </authorList>
    </citation>
    <scope>NUCLEOTIDE SEQUENCE [LARGE SCALE GENOMIC DNA]</scope>
    <source>
        <strain evidence="10 11">YIM 132180</strain>
    </source>
</reference>
<keyword evidence="11" id="KW-1185">Reference proteome</keyword>
<keyword evidence="3 7" id="KW-0548">Nucleotidyltransferase</keyword>
<dbReference type="Proteomes" id="UP000432089">
    <property type="component" value="Unassembled WGS sequence"/>
</dbReference>
<dbReference type="PANTHER" id="PTHR43196:SF1">
    <property type="entry name" value="SULFATE ADENYLYLTRANSFERASE SUBUNIT 2"/>
    <property type="match status" value="1"/>
</dbReference>
<dbReference type="InterPro" id="IPR011784">
    <property type="entry name" value="SO4_adenylTrfase_ssu"/>
</dbReference>
<dbReference type="RefSeq" id="WP_150968719.1">
    <property type="nucleotide sequence ID" value="NZ_VZDO01000003.1"/>
</dbReference>
<comment type="catalytic activity">
    <reaction evidence="6 7">
        <text>sulfate + ATP + H(+) = adenosine 5'-phosphosulfate + diphosphate</text>
        <dbReference type="Rhea" id="RHEA:18133"/>
        <dbReference type="ChEBI" id="CHEBI:15378"/>
        <dbReference type="ChEBI" id="CHEBI:16189"/>
        <dbReference type="ChEBI" id="CHEBI:30616"/>
        <dbReference type="ChEBI" id="CHEBI:33019"/>
        <dbReference type="ChEBI" id="CHEBI:58243"/>
        <dbReference type="EC" id="2.7.7.4"/>
    </reaction>
</comment>
<dbReference type="Pfam" id="PF01507">
    <property type="entry name" value="PAPS_reduct"/>
    <property type="match status" value="1"/>
</dbReference>
<accession>A0A7V7PRP6</accession>
<feature type="domain" description="Phosphoadenosine phosphosulphate reductase" evidence="9">
    <location>
        <begin position="27"/>
        <end position="254"/>
    </location>
</feature>
<proteinExistence type="inferred from homology"/>
<evidence type="ECO:0000256" key="3">
    <source>
        <dbReference type="ARBA" id="ARBA00022695"/>
    </source>
</evidence>
<dbReference type="PIRSF" id="PIRSF002936">
    <property type="entry name" value="CysDAde_trans"/>
    <property type="match status" value="1"/>
</dbReference>
<comment type="pathway">
    <text evidence="7">Sulfur metabolism; hydrogen sulfide biosynthesis; sulfite from sulfate: step 1/3.</text>
</comment>
<keyword evidence="5 7" id="KW-0067">ATP-binding</keyword>
<keyword evidence="2 7" id="KW-0808">Transferase</keyword>
<dbReference type="GO" id="GO:0005524">
    <property type="term" value="F:ATP binding"/>
    <property type="evidence" value="ECO:0007669"/>
    <property type="project" value="UniProtKB-KW"/>
</dbReference>
<dbReference type="InterPro" id="IPR014729">
    <property type="entry name" value="Rossmann-like_a/b/a_fold"/>
</dbReference>
<dbReference type="NCBIfam" id="NF009214">
    <property type="entry name" value="PRK12563.1"/>
    <property type="match status" value="1"/>
</dbReference>
<dbReference type="InterPro" id="IPR050128">
    <property type="entry name" value="Sulfate_adenylyltrnsfr_sub2"/>
</dbReference>
<dbReference type="GO" id="GO:0004781">
    <property type="term" value="F:sulfate adenylyltransferase (ATP) activity"/>
    <property type="evidence" value="ECO:0007669"/>
    <property type="project" value="UniProtKB-UniRule"/>
</dbReference>
<dbReference type="EMBL" id="VZDO01000003">
    <property type="protein sequence ID" value="KAB0681464.1"/>
    <property type="molecule type" value="Genomic_DNA"/>
</dbReference>
<name>A0A7V7PRP6_9HYPH</name>
<dbReference type="PANTHER" id="PTHR43196">
    <property type="entry name" value="SULFATE ADENYLYLTRANSFERASE SUBUNIT 2"/>
    <property type="match status" value="1"/>
</dbReference>
<dbReference type="GO" id="GO:0070814">
    <property type="term" value="P:hydrogen sulfide biosynthetic process"/>
    <property type="evidence" value="ECO:0007669"/>
    <property type="project" value="UniProtKB-UniRule"/>
</dbReference>
<dbReference type="FunFam" id="3.40.50.620:FF:000002">
    <property type="entry name" value="Sulfate adenylyltransferase subunit 2"/>
    <property type="match status" value="1"/>
</dbReference>
<sequence>MTRMTHLQRLEAESIFIIREVAATAENPVMLYSIGKDSAVMLHLALKAFAPGRLPFPLLHVDTTWKFREMIEYRNRLAERLGVKVLVHTNQEGLRAGINPFDSGSRVHTDIMKTEALKQALAIHKFDAAFGGARRDEEKSRAKERVFSLRSAEHRWEPKNQRPEPWHLYNTRKKAGESFRVFPLSNWTEGDVWDYIALENIEVVPLYFAAPRPVVERDGTLIMRDDERMKLLPGEVVAERMVRFRTLGDYPLTGAVESTATNLSEIIAEMRGSRSSERQGRVIDRDGGASMEEKKQEGYF</sequence>
<dbReference type="HAMAP" id="MF_00064">
    <property type="entry name" value="Sulf_adenylyltr_sub2"/>
    <property type="match status" value="1"/>
</dbReference>
<organism evidence="10 11">
    <name type="scientific">Plantimonas leprariae</name>
    <dbReference type="NCBI Taxonomy" id="2615207"/>
    <lineage>
        <taxon>Bacteria</taxon>
        <taxon>Pseudomonadati</taxon>
        <taxon>Pseudomonadota</taxon>
        <taxon>Alphaproteobacteria</taxon>
        <taxon>Hyphomicrobiales</taxon>
        <taxon>Aurantimonadaceae</taxon>
        <taxon>Plantimonas</taxon>
    </lineage>
</organism>
<evidence type="ECO:0000313" key="11">
    <source>
        <dbReference type="Proteomes" id="UP000432089"/>
    </source>
</evidence>
<dbReference type="Gene3D" id="3.40.50.620">
    <property type="entry name" value="HUPs"/>
    <property type="match status" value="1"/>
</dbReference>
<evidence type="ECO:0000259" key="9">
    <source>
        <dbReference type="Pfam" id="PF01507"/>
    </source>
</evidence>
<comment type="similarity">
    <text evidence="1 7">Belongs to the PAPS reductase family. CysD subfamily.</text>
</comment>
<dbReference type="GO" id="GO:0000103">
    <property type="term" value="P:sulfate assimilation"/>
    <property type="evidence" value="ECO:0007669"/>
    <property type="project" value="UniProtKB-UniRule"/>
</dbReference>
<dbReference type="AlphaFoldDB" id="A0A7V7PRP6"/>
<evidence type="ECO:0000256" key="2">
    <source>
        <dbReference type="ARBA" id="ARBA00022679"/>
    </source>
</evidence>
<dbReference type="NCBIfam" id="TIGR02039">
    <property type="entry name" value="CysD"/>
    <property type="match status" value="1"/>
</dbReference>
<comment type="caution">
    <text evidence="10">The sequence shown here is derived from an EMBL/GenBank/DDBJ whole genome shotgun (WGS) entry which is preliminary data.</text>
</comment>
<evidence type="ECO:0000256" key="8">
    <source>
        <dbReference type="SAM" id="MobiDB-lite"/>
    </source>
</evidence>
<evidence type="ECO:0000313" key="10">
    <source>
        <dbReference type="EMBL" id="KAB0681464.1"/>
    </source>
</evidence>
<dbReference type="NCBIfam" id="NF003587">
    <property type="entry name" value="PRK05253.1"/>
    <property type="match status" value="1"/>
</dbReference>
<dbReference type="InterPro" id="IPR002500">
    <property type="entry name" value="PAPS_reduct_dom"/>
</dbReference>
<dbReference type="SUPFAM" id="SSF52402">
    <property type="entry name" value="Adenine nucleotide alpha hydrolases-like"/>
    <property type="match status" value="1"/>
</dbReference>
<evidence type="ECO:0000256" key="6">
    <source>
        <dbReference type="ARBA" id="ARBA00049370"/>
    </source>
</evidence>
<evidence type="ECO:0000256" key="1">
    <source>
        <dbReference type="ARBA" id="ARBA00008885"/>
    </source>
</evidence>
<evidence type="ECO:0000256" key="4">
    <source>
        <dbReference type="ARBA" id="ARBA00022741"/>
    </source>
</evidence>
<evidence type="ECO:0000256" key="7">
    <source>
        <dbReference type="HAMAP-Rule" id="MF_00064"/>
    </source>
</evidence>
<feature type="region of interest" description="Disordered" evidence="8">
    <location>
        <begin position="272"/>
        <end position="300"/>
    </location>
</feature>
<protein>
    <recommendedName>
        <fullName evidence="7">Sulfate adenylyltransferase subunit 2</fullName>
        <ecNumber evidence="7">2.7.7.4</ecNumber>
    </recommendedName>
    <alternativeName>
        <fullName evidence="7">ATP-sulfurylase small subunit</fullName>
    </alternativeName>
    <alternativeName>
        <fullName evidence="7">Sulfate adenylate transferase</fullName>
        <shortName evidence="7">SAT</shortName>
    </alternativeName>
</protein>
<dbReference type="EC" id="2.7.7.4" evidence="7"/>
<evidence type="ECO:0000256" key="5">
    <source>
        <dbReference type="ARBA" id="ARBA00022840"/>
    </source>
</evidence>
<comment type="subunit">
    <text evidence="7">Heterodimer composed of CysD, the smaller subunit, and CysN.</text>
</comment>
<keyword evidence="4 7" id="KW-0547">Nucleotide-binding</keyword>
<dbReference type="UniPathway" id="UPA00140">
    <property type="reaction ID" value="UER00204"/>
</dbReference>